<evidence type="ECO:0000313" key="4">
    <source>
        <dbReference type="Proteomes" id="UP001596104"/>
    </source>
</evidence>
<dbReference type="Gene3D" id="3.30.1330.30">
    <property type="match status" value="1"/>
</dbReference>
<evidence type="ECO:0000259" key="2">
    <source>
        <dbReference type="Pfam" id="PF04296"/>
    </source>
</evidence>
<dbReference type="Gene3D" id="3.30.1230.10">
    <property type="entry name" value="YlxR-like"/>
    <property type="match status" value="1"/>
</dbReference>
<dbReference type="NCBIfam" id="NF006622">
    <property type="entry name" value="PRK09190.1"/>
    <property type="match status" value="1"/>
</dbReference>
<proteinExistence type="predicted"/>
<comment type="caution">
    <text evidence="3">The sequence shown here is derived from an EMBL/GenBank/DDBJ whole genome shotgun (WGS) entry which is preliminary data.</text>
</comment>
<reference evidence="4" key="1">
    <citation type="journal article" date="2019" name="Int. J. Syst. Evol. Microbiol.">
        <title>The Global Catalogue of Microorganisms (GCM) 10K type strain sequencing project: providing services to taxonomists for standard genome sequencing and annotation.</title>
        <authorList>
            <consortium name="The Broad Institute Genomics Platform"/>
            <consortium name="The Broad Institute Genome Sequencing Center for Infectious Disease"/>
            <person name="Wu L."/>
            <person name="Ma J."/>
        </authorList>
    </citation>
    <scope>NUCLEOTIDE SEQUENCE [LARGE SCALE GENOMIC DNA]</scope>
    <source>
        <strain evidence="4">CGMCC 1.16326</strain>
    </source>
</reference>
<sequence length="229" mass="24419">MNRRAEREGPERTCVVTRQGRAPEDLIRFVVGPDDVLVPDIRRKLPGRGVWVSLSTAAVGEAVKRRAFERSLKTKVTVSPELPAEVDALLARDAVQALAMANKAGLVVSGFAKVEALAQAGRAAAVIAASDGAEDGKRKIGQALRRAPVAKEIPVVAIFAAAELELALGREHVIHAALAPGPATEGFLARWRRLVRFRTNDAGETASIDPVESDTRDQTKTEPAGPKAE</sequence>
<gene>
    <name evidence="3" type="ORF">ACFPPC_28785</name>
</gene>
<organism evidence="3 4">
    <name type="scientific">Bosea vestrisii</name>
    <dbReference type="NCBI Taxonomy" id="151416"/>
    <lineage>
        <taxon>Bacteria</taxon>
        <taxon>Pseudomonadati</taxon>
        <taxon>Pseudomonadota</taxon>
        <taxon>Alphaproteobacteria</taxon>
        <taxon>Hyphomicrobiales</taxon>
        <taxon>Boseaceae</taxon>
        <taxon>Bosea</taxon>
    </lineage>
</organism>
<dbReference type="Proteomes" id="UP001596104">
    <property type="component" value="Unassembled WGS sequence"/>
</dbReference>
<dbReference type="SUPFAM" id="SSF55315">
    <property type="entry name" value="L30e-like"/>
    <property type="match status" value="1"/>
</dbReference>
<feature type="domain" description="YlxR" evidence="2">
    <location>
        <begin position="12"/>
        <end position="86"/>
    </location>
</feature>
<evidence type="ECO:0000256" key="1">
    <source>
        <dbReference type="SAM" id="MobiDB-lite"/>
    </source>
</evidence>
<dbReference type="InterPro" id="IPR035931">
    <property type="entry name" value="YlxR-like_sf"/>
</dbReference>
<dbReference type="RefSeq" id="WP_377013248.1">
    <property type="nucleotide sequence ID" value="NZ_JBHSLV010000072.1"/>
</dbReference>
<keyword evidence="4" id="KW-1185">Reference proteome</keyword>
<dbReference type="PANTHER" id="PTHR34215:SF1">
    <property type="entry name" value="YLXR DOMAIN-CONTAINING PROTEIN"/>
    <property type="match status" value="1"/>
</dbReference>
<dbReference type="InterPro" id="IPR037465">
    <property type="entry name" value="YlxR"/>
</dbReference>
<protein>
    <submittedName>
        <fullName evidence="3">RNA-binding protein</fullName>
    </submittedName>
</protein>
<dbReference type="EMBL" id="JBHSLV010000072">
    <property type="protein sequence ID" value="MFC5396648.1"/>
    <property type="molecule type" value="Genomic_DNA"/>
</dbReference>
<dbReference type="PANTHER" id="PTHR34215">
    <property type="entry name" value="BLL0784 PROTEIN"/>
    <property type="match status" value="1"/>
</dbReference>
<dbReference type="SUPFAM" id="SSF64376">
    <property type="entry name" value="YlxR-like"/>
    <property type="match status" value="1"/>
</dbReference>
<evidence type="ECO:0000313" key="3">
    <source>
        <dbReference type="EMBL" id="MFC5396648.1"/>
    </source>
</evidence>
<dbReference type="InterPro" id="IPR029064">
    <property type="entry name" value="Ribosomal_eL30-like_sf"/>
</dbReference>
<dbReference type="Pfam" id="PF04296">
    <property type="entry name" value="YlxR"/>
    <property type="match status" value="1"/>
</dbReference>
<name>A0ABW0HH99_9HYPH</name>
<dbReference type="CDD" id="cd00279">
    <property type="entry name" value="YlxR"/>
    <property type="match status" value="1"/>
</dbReference>
<dbReference type="InterPro" id="IPR007393">
    <property type="entry name" value="YlxR_dom"/>
</dbReference>
<accession>A0ABW0HH99</accession>
<feature type="region of interest" description="Disordered" evidence="1">
    <location>
        <begin position="203"/>
        <end position="229"/>
    </location>
</feature>